<dbReference type="EMBL" id="CABPSI010000003">
    <property type="protein sequence ID" value="VVE14309.1"/>
    <property type="molecule type" value="Genomic_DNA"/>
</dbReference>
<organism evidence="2 3">
    <name type="scientific">Pandoraea iniqua</name>
    <dbReference type="NCBI Taxonomy" id="2508288"/>
    <lineage>
        <taxon>Bacteria</taxon>
        <taxon>Pseudomonadati</taxon>
        <taxon>Pseudomonadota</taxon>
        <taxon>Betaproteobacteria</taxon>
        <taxon>Burkholderiales</taxon>
        <taxon>Burkholderiaceae</taxon>
        <taxon>Pandoraea</taxon>
    </lineage>
</organism>
<accession>A0A5E4VS00</accession>
<proteinExistence type="predicted"/>
<evidence type="ECO:0000313" key="3">
    <source>
        <dbReference type="Proteomes" id="UP000333828"/>
    </source>
</evidence>
<dbReference type="RefSeq" id="WP_150684546.1">
    <property type="nucleotide sequence ID" value="NZ_CABPSI010000003.1"/>
</dbReference>
<evidence type="ECO:0000256" key="1">
    <source>
        <dbReference type="SAM" id="MobiDB-lite"/>
    </source>
</evidence>
<name>A0A5E4VS00_9BURK</name>
<protein>
    <submittedName>
        <fullName evidence="2">Uncharacterized protein</fullName>
    </submittedName>
</protein>
<feature type="region of interest" description="Disordered" evidence="1">
    <location>
        <begin position="12"/>
        <end position="31"/>
    </location>
</feature>
<dbReference type="AlphaFoldDB" id="A0A5E4VS00"/>
<dbReference type="Proteomes" id="UP000333828">
    <property type="component" value="Unassembled WGS sequence"/>
</dbReference>
<gene>
    <name evidence="2" type="ORF">PIN31115_02792</name>
</gene>
<feature type="compositionally biased region" description="Low complexity" evidence="1">
    <location>
        <begin position="18"/>
        <end position="31"/>
    </location>
</feature>
<reference evidence="2 3" key="1">
    <citation type="submission" date="2019-08" db="EMBL/GenBank/DDBJ databases">
        <authorList>
            <person name="Peeters C."/>
        </authorList>
    </citation>
    <scope>NUCLEOTIDE SEQUENCE [LARGE SCALE GENOMIC DNA]</scope>
    <source>
        <strain evidence="2 3">LMG 31115</strain>
    </source>
</reference>
<evidence type="ECO:0000313" key="2">
    <source>
        <dbReference type="EMBL" id="VVE14309.1"/>
    </source>
</evidence>
<sequence>MNLSFSTHPAYLDPATHAGRPAANEAGAASAGTGNALTQLRDGFTERVRHFASKVANLQLLDPAPERRECQHAIAKGILSTAARIMSFAVPFTDMMEAEFESEEESYREWVRVDVALAIGVSGVLNTLAQIDHYRTHPDAKASDIGGMTWMHWLADKRGHSEAAQKRLDNLEHVIGIAVTGGLAIASQAHAHHSTKERTETAETFDRDLGIAATVSMMTGAAGAAIYDNSRSLLNALPEWAADLKRRLSGDDSPGAHTQV</sequence>
<keyword evidence="3" id="KW-1185">Reference proteome</keyword>